<dbReference type="EMBL" id="CP036266">
    <property type="protein sequence ID" value="QDT19996.1"/>
    <property type="molecule type" value="Genomic_DNA"/>
</dbReference>
<evidence type="ECO:0000256" key="1">
    <source>
        <dbReference type="SAM" id="Phobius"/>
    </source>
</evidence>
<feature type="transmembrane region" description="Helical" evidence="1">
    <location>
        <begin position="509"/>
        <end position="529"/>
    </location>
</feature>
<keyword evidence="1" id="KW-1133">Transmembrane helix</keyword>
<feature type="transmembrane region" description="Helical" evidence="1">
    <location>
        <begin position="585"/>
        <end position="604"/>
    </location>
</feature>
<feature type="transmembrane region" description="Helical" evidence="1">
    <location>
        <begin position="449"/>
        <end position="472"/>
    </location>
</feature>
<feature type="transmembrane region" description="Helical" evidence="1">
    <location>
        <begin position="478"/>
        <end position="497"/>
    </location>
</feature>
<dbReference type="OrthoDB" id="251408at2"/>
<protein>
    <recommendedName>
        <fullName evidence="4">Tetratricopeptide repeat protein</fullName>
    </recommendedName>
</protein>
<dbReference type="Proteomes" id="UP000320421">
    <property type="component" value="Chromosome"/>
</dbReference>
<accession>A0A517PKV1</accession>
<name>A0A517PKV1_9PLAN</name>
<evidence type="ECO:0008006" key="4">
    <source>
        <dbReference type="Google" id="ProtNLM"/>
    </source>
</evidence>
<feature type="transmembrane region" description="Helical" evidence="1">
    <location>
        <begin position="696"/>
        <end position="715"/>
    </location>
</feature>
<keyword evidence="1" id="KW-0472">Membrane</keyword>
<proteinExistence type="predicted"/>
<dbReference type="AlphaFoldDB" id="A0A517PKV1"/>
<reference evidence="2 3" key="1">
    <citation type="submission" date="2019-02" db="EMBL/GenBank/DDBJ databases">
        <title>Deep-cultivation of Planctomycetes and their phenomic and genomic characterization uncovers novel biology.</title>
        <authorList>
            <person name="Wiegand S."/>
            <person name="Jogler M."/>
            <person name="Boedeker C."/>
            <person name="Pinto D."/>
            <person name="Vollmers J."/>
            <person name="Rivas-Marin E."/>
            <person name="Kohn T."/>
            <person name="Peeters S.H."/>
            <person name="Heuer A."/>
            <person name="Rast P."/>
            <person name="Oberbeckmann S."/>
            <person name="Bunk B."/>
            <person name="Jeske O."/>
            <person name="Meyerdierks A."/>
            <person name="Storesund J.E."/>
            <person name="Kallscheuer N."/>
            <person name="Luecker S."/>
            <person name="Lage O.M."/>
            <person name="Pohl T."/>
            <person name="Merkel B.J."/>
            <person name="Hornburger P."/>
            <person name="Mueller R.-W."/>
            <person name="Bruemmer F."/>
            <person name="Labrenz M."/>
            <person name="Spormann A.M."/>
            <person name="Op den Camp H."/>
            <person name="Overmann J."/>
            <person name="Amann R."/>
            <person name="Jetten M.S.M."/>
            <person name="Mascher T."/>
            <person name="Medema M.H."/>
            <person name="Devos D.P."/>
            <person name="Kaster A.-K."/>
            <person name="Ovreas L."/>
            <person name="Rohde M."/>
            <person name="Galperin M.Y."/>
            <person name="Jogler C."/>
        </authorList>
    </citation>
    <scope>NUCLEOTIDE SEQUENCE [LARGE SCALE GENOMIC DNA]</scope>
    <source>
        <strain evidence="2 3">HG66A1</strain>
    </source>
</reference>
<keyword evidence="3" id="KW-1185">Reference proteome</keyword>
<gene>
    <name evidence="2" type="ORF">HG66A1_17690</name>
</gene>
<sequence length="792" mass="90164">MQSVSAETDRQRKSKWPRLILCVVIVVLSLRLVTVVSGSASGWHSLWYDWKAEAWRLLGQTTSVSEELPEKQAQYWLQQVEQIPATRTDAQVALGAAWMLTEPQYGFLKRDILTTEDARELSGNLFELRNRAEAEYQALCRDACLEQAAIATQLAPEDVDFWRQRALLLFVLSDESEWEHPTEDWLSLLAECAVHDPENALYDYLAAIRFYQQSAEPVWDDDYRLTLKIANPKIYAQAEQRLEAGQKKPTLDVGAITWSATLAFLEQTSLPRGEQIKAAEGRNAIYPAEMIVIRLLRWLDNACKSDLRQKKYAAVIRNADRELRIAEQLTGRDNLYELTIFKYSFHTLGLGHSFQVLQTHPESFTPEEAAKLKQDLHQAWLQRKIFMEALKRYHAQQDAQPAFVAPLATTLAELSQPFILLLFLLSLLLEMTVRWVGWHETDTAPRPGWWRTLVAWFSGVSLSLFLSGVIPADALPERVWNILLLTLGWISLILILTCSLRMIRKEGNLTWIALISLLLVLLIPVLISFQYSSLQTIVEHYWLHASLAHFIPVSLLLAVLYGTAVFIVIRFLCSPGWSARRKLTVCGLVFLVTLLIVPAGSMVFRGSLNPAEIQTWFGSDSSMDDENPFLALAARNRQPQKQIPAWIWIYPQWTSHHGEGLATLLSLSILLSWSLLRRSRLSNASDSQIWQEGVLLLRRSSLVALLVVTMVYLAALPSVIKAENKDYQKRSQALLNLLEPLQEVDRIQAEIKEEPEQMQSFGLQIKEIEQQLIEEADQTVNPSPQGELKPLE</sequence>
<organism evidence="2 3">
    <name type="scientific">Gimesia chilikensis</name>
    <dbReference type="NCBI Taxonomy" id="2605989"/>
    <lineage>
        <taxon>Bacteria</taxon>
        <taxon>Pseudomonadati</taxon>
        <taxon>Planctomycetota</taxon>
        <taxon>Planctomycetia</taxon>
        <taxon>Planctomycetales</taxon>
        <taxon>Planctomycetaceae</taxon>
        <taxon>Gimesia</taxon>
    </lineage>
</organism>
<feature type="transmembrane region" description="Helical" evidence="1">
    <location>
        <begin position="549"/>
        <end position="573"/>
    </location>
</feature>
<feature type="transmembrane region" description="Helical" evidence="1">
    <location>
        <begin position="418"/>
        <end position="437"/>
    </location>
</feature>
<evidence type="ECO:0000313" key="2">
    <source>
        <dbReference type="EMBL" id="QDT19996.1"/>
    </source>
</evidence>
<keyword evidence="1" id="KW-0812">Transmembrane</keyword>
<evidence type="ECO:0000313" key="3">
    <source>
        <dbReference type="Proteomes" id="UP000320421"/>
    </source>
</evidence>